<dbReference type="EMBL" id="BART01034772">
    <property type="protein sequence ID" value="GAH07555.1"/>
    <property type="molecule type" value="Genomic_DNA"/>
</dbReference>
<name>X1DGZ8_9ZZZZ</name>
<feature type="non-terminal residue" evidence="1">
    <location>
        <position position="33"/>
    </location>
</feature>
<proteinExistence type="predicted"/>
<comment type="caution">
    <text evidence="1">The sequence shown here is derived from an EMBL/GenBank/DDBJ whole genome shotgun (WGS) entry which is preliminary data.</text>
</comment>
<gene>
    <name evidence="1" type="ORF">S01H4_59321</name>
</gene>
<reference evidence="1" key="1">
    <citation type="journal article" date="2014" name="Front. Microbiol.">
        <title>High frequency of phylogenetically diverse reductive dehalogenase-homologous genes in deep subseafloor sedimentary metagenomes.</title>
        <authorList>
            <person name="Kawai M."/>
            <person name="Futagami T."/>
            <person name="Toyoda A."/>
            <person name="Takaki Y."/>
            <person name="Nishi S."/>
            <person name="Hori S."/>
            <person name="Arai W."/>
            <person name="Tsubouchi T."/>
            <person name="Morono Y."/>
            <person name="Uchiyama I."/>
            <person name="Ito T."/>
            <person name="Fujiyama A."/>
            <person name="Inagaki F."/>
            <person name="Takami H."/>
        </authorList>
    </citation>
    <scope>NUCLEOTIDE SEQUENCE</scope>
    <source>
        <strain evidence="1">Expedition CK06-06</strain>
    </source>
</reference>
<dbReference type="AlphaFoldDB" id="X1DGZ8"/>
<organism evidence="1">
    <name type="scientific">marine sediment metagenome</name>
    <dbReference type="NCBI Taxonomy" id="412755"/>
    <lineage>
        <taxon>unclassified sequences</taxon>
        <taxon>metagenomes</taxon>
        <taxon>ecological metagenomes</taxon>
    </lineage>
</organism>
<accession>X1DGZ8</accession>
<sequence length="33" mass="3250">MNNIIIATLIGLSIVGTGAISANAGSFSVHGYS</sequence>
<protein>
    <submittedName>
        <fullName evidence="1">Uncharacterized protein</fullName>
    </submittedName>
</protein>
<evidence type="ECO:0000313" key="1">
    <source>
        <dbReference type="EMBL" id="GAH07555.1"/>
    </source>
</evidence>